<dbReference type="PANTHER" id="PTHR10338:SF108">
    <property type="entry name" value="INTER-ALPHA-TRYPSIN INHIBITOR HEAVY CHAIN H4-LIKE PROTEIN"/>
    <property type="match status" value="1"/>
</dbReference>
<evidence type="ECO:0000259" key="3">
    <source>
        <dbReference type="PROSITE" id="PS51468"/>
    </source>
</evidence>
<dbReference type="SUPFAM" id="SSF53300">
    <property type="entry name" value="vWA-like"/>
    <property type="match status" value="1"/>
</dbReference>
<dbReference type="PROSITE" id="PS51468">
    <property type="entry name" value="VIT"/>
    <property type="match status" value="1"/>
</dbReference>
<accession>A0A9D8K9U0</accession>
<dbReference type="PANTHER" id="PTHR10338">
    <property type="entry name" value="INTER-ALPHA-TRYPSIN INHIBITOR HEAVY CHAIN FAMILY MEMBER"/>
    <property type="match status" value="1"/>
</dbReference>
<dbReference type="Gene3D" id="3.40.50.410">
    <property type="entry name" value="von Willebrand factor, type A domain"/>
    <property type="match status" value="1"/>
</dbReference>
<name>A0A9D8K9U0_9DELT</name>
<dbReference type="EMBL" id="JAFGIX010000009">
    <property type="protein sequence ID" value="MBN1571896.1"/>
    <property type="molecule type" value="Genomic_DNA"/>
</dbReference>
<evidence type="ECO:0000313" key="4">
    <source>
        <dbReference type="EMBL" id="MBN1571896.1"/>
    </source>
</evidence>
<dbReference type="PROSITE" id="PS50234">
    <property type="entry name" value="VWFA"/>
    <property type="match status" value="1"/>
</dbReference>
<dbReference type="InterPro" id="IPR002035">
    <property type="entry name" value="VWF_A"/>
</dbReference>
<dbReference type="Proteomes" id="UP000809273">
    <property type="component" value="Unassembled WGS sequence"/>
</dbReference>
<feature type="domain" description="VIT" evidence="3">
    <location>
        <begin position="27"/>
        <end position="155"/>
    </location>
</feature>
<sequence>MKWKILFFAALAITLLPTLASADGIIIIDPPPHPDEQVIPMEVIYHRVKINITKGVAVTHIDEVFHNPNDMDLEGTFIFPLLVGASISEFSLYIDGKKVNGEVLPADEARDIYEDIVRKLKDPALLEYMDRNLFKLRVYPIPARGERRIELTYTETLKYDFGTVKYVYPLDTEKYSSAPLDEVTIDASIKTDIPIKSVYSPSHEVDIARKGEKEVRLSYEEKNILPDKDFVLYYTLSKEEIDASLITYRERGDDGFFMLLLTPNPEVDPNDVIPKDVTFVLDTSGSMKGDKIRQAQDALIFCIKSLNEGDRFNIIRFATDTESFKKGLISANKKIKGEAQDFVNDIKAMGGTNINDALLLALKSNGGSKRPHMVIFITDGEPTVGETDLPNIIDNVKRGNKDKARIFVFGVGEEINTHLLDKISSENHGVSEYVKPSERIDNTVSNFIKKIQSPVLSNISIDMTKIKVKDVFPKEPPDLFAGSQVTIVGRYNGSGKSTILLTGFVNKKKVAFEYPVNFPDRDTESDFLPRIWATRKIAYLLDEIRLNGENRELVDEIIRLATDFGIVTPYTSFLVLEDQREGFGGAPAPGADEELDVMSEPSMLTKKSGSFGVKSAEKMRDLKETDKVKTSHLMSIKQVGERTFFLREKVWVDSEYKKGTKTNEIKYGSKKYWEFVRNNPKAGRYLSLGKMIIFNYEANWYSIN</sequence>
<evidence type="ECO:0000259" key="2">
    <source>
        <dbReference type="PROSITE" id="PS50234"/>
    </source>
</evidence>
<reference evidence="4" key="2">
    <citation type="submission" date="2021-01" db="EMBL/GenBank/DDBJ databases">
        <authorList>
            <person name="Hahn C.R."/>
            <person name="Youssef N.H."/>
            <person name="Elshahed M."/>
        </authorList>
    </citation>
    <scope>NUCLEOTIDE SEQUENCE</scope>
    <source>
        <strain evidence="4">Zod_Metabat.24</strain>
    </source>
</reference>
<dbReference type="SMART" id="SM00327">
    <property type="entry name" value="VWA"/>
    <property type="match status" value="1"/>
</dbReference>
<proteinExistence type="predicted"/>
<dbReference type="InterPro" id="IPR036465">
    <property type="entry name" value="vWFA_dom_sf"/>
</dbReference>
<feature type="domain" description="VWFA" evidence="2">
    <location>
        <begin position="276"/>
        <end position="451"/>
    </location>
</feature>
<gene>
    <name evidence="4" type="ORF">JW984_01730</name>
</gene>
<organism evidence="4 5">
    <name type="scientific">Candidatus Zymogenus saltonus</name>
    <dbReference type="NCBI Taxonomy" id="2844893"/>
    <lineage>
        <taxon>Bacteria</taxon>
        <taxon>Deltaproteobacteria</taxon>
        <taxon>Candidatus Zymogenia</taxon>
        <taxon>Candidatus Zymogeniales</taxon>
        <taxon>Candidatus Zymogenaceae</taxon>
        <taxon>Candidatus Zymogenus</taxon>
    </lineage>
</organism>
<dbReference type="AlphaFoldDB" id="A0A9D8K9U0"/>
<dbReference type="InterPro" id="IPR050934">
    <property type="entry name" value="ITIH"/>
</dbReference>
<dbReference type="Pfam" id="PF00092">
    <property type="entry name" value="VWA"/>
    <property type="match status" value="1"/>
</dbReference>
<dbReference type="InterPro" id="IPR013694">
    <property type="entry name" value="VIT"/>
</dbReference>
<evidence type="ECO:0000256" key="1">
    <source>
        <dbReference type="SAM" id="SignalP"/>
    </source>
</evidence>
<dbReference type="SMART" id="SM00609">
    <property type="entry name" value="VIT"/>
    <property type="match status" value="1"/>
</dbReference>
<keyword evidence="1" id="KW-0732">Signal</keyword>
<dbReference type="Pfam" id="PF08487">
    <property type="entry name" value="VIT"/>
    <property type="match status" value="1"/>
</dbReference>
<protein>
    <submittedName>
        <fullName evidence="4">VWA domain-containing protein</fullName>
    </submittedName>
</protein>
<comment type="caution">
    <text evidence="4">The sequence shown here is derived from an EMBL/GenBank/DDBJ whole genome shotgun (WGS) entry which is preliminary data.</text>
</comment>
<reference evidence="4" key="1">
    <citation type="journal article" date="2021" name="Environ. Microbiol.">
        <title>Genomic characterization of three novel Desulfobacterota classes expand the metabolic and phylogenetic diversity of the phylum.</title>
        <authorList>
            <person name="Murphy C.L."/>
            <person name="Biggerstaff J."/>
            <person name="Eichhorn A."/>
            <person name="Ewing E."/>
            <person name="Shahan R."/>
            <person name="Soriano D."/>
            <person name="Stewart S."/>
            <person name="VanMol K."/>
            <person name="Walker R."/>
            <person name="Walters P."/>
            <person name="Elshahed M.S."/>
            <person name="Youssef N.H."/>
        </authorList>
    </citation>
    <scope>NUCLEOTIDE SEQUENCE</scope>
    <source>
        <strain evidence="4">Zod_Metabat.24</strain>
    </source>
</reference>
<feature type="signal peptide" evidence="1">
    <location>
        <begin position="1"/>
        <end position="22"/>
    </location>
</feature>
<feature type="chain" id="PRO_5038804447" evidence="1">
    <location>
        <begin position="23"/>
        <end position="704"/>
    </location>
</feature>
<evidence type="ECO:0000313" key="5">
    <source>
        <dbReference type="Proteomes" id="UP000809273"/>
    </source>
</evidence>